<dbReference type="GeneID" id="87002557"/>
<dbReference type="RefSeq" id="WP_003838796.1">
    <property type="nucleotide sequence ID" value="NZ_BQGP01000015.1"/>
</dbReference>
<organism evidence="4">
    <name type="scientific">Citrobacter freundii</name>
    <dbReference type="NCBI Taxonomy" id="546"/>
    <lineage>
        <taxon>Bacteria</taxon>
        <taxon>Pseudomonadati</taxon>
        <taxon>Pseudomonadota</taxon>
        <taxon>Gammaproteobacteria</taxon>
        <taxon>Enterobacterales</taxon>
        <taxon>Enterobacteriaceae</taxon>
        <taxon>Citrobacter</taxon>
        <taxon>Citrobacter freundii complex</taxon>
    </lineage>
</organism>
<reference evidence="2 5" key="1">
    <citation type="submission" date="2018-09" db="EMBL/GenBank/DDBJ databases">
        <title>Whole genome sequencing of Citrobacter freundii AR_0116.</title>
        <authorList>
            <person name="Conlan S."/>
            <person name="Thomas P.J."/>
            <person name="Mullikin J."/>
            <person name="Frank K.M."/>
            <person name="Segre J.A."/>
        </authorList>
    </citation>
    <scope>NUCLEOTIDE SEQUENCE [LARGE SCALE GENOMIC DNA]</scope>
    <source>
        <strain evidence="2 5">AR_0116</strain>
    </source>
</reference>
<gene>
    <name evidence="2" type="ORF">AM363_07855</name>
    <name evidence="3" type="ORF">KY227_003682</name>
    <name evidence="4" type="ORF">PQQ21_004215</name>
</gene>
<dbReference type="Proteomes" id="UP000263627">
    <property type="component" value="Chromosome"/>
</dbReference>
<evidence type="ECO:0000313" key="2">
    <source>
        <dbReference type="EMBL" id="AXZ46872.1"/>
    </source>
</evidence>
<sequence length="159" mass="17899">MKCQNANSYFLYLLATVTLFFTFMAHARIENTVIANYDLNSGKNAHYALIMSPQDKNTALTLVPLDQNNKAPSTFKISACINRYAGLSKQGEFHFSDAKADKNDFRLSDFSTFIVEHNLHAWWIHLNPQQNLLFTQDVGGLLVTDPSAFIFSTTACQPN</sequence>
<dbReference type="EMBL" id="ABBJDF010000022">
    <property type="protein sequence ID" value="EHT9940570.1"/>
    <property type="molecule type" value="Genomic_DNA"/>
</dbReference>
<evidence type="ECO:0000313" key="4">
    <source>
        <dbReference type="EMBL" id="EMN4146909.1"/>
    </source>
</evidence>
<dbReference type="EMBL" id="CP032184">
    <property type="protein sequence ID" value="AXZ46872.1"/>
    <property type="molecule type" value="Genomic_DNA"/>
</dbReference>
<keyword evidence="1" id="KW-0732">Signal</keyword>
<protein>
    <submittedName>
        <fullName evidence="4">Uncharacterized protein</fullName>
    </submittedName>
</protein>
<name>A0A0D7LDV9_CITFR</name>
<accession>A0A0D7LDV9</accession>
<evidence type="ECO:0000313" key="5">
    <source>
        <dbReference type="Proteomes" id="UP000263627"/>
    </source>
</evidence>
<proteinExistence type="predicted"/>
<evidence type="ECO:0000313" key="3">
    <source>
        <dbReference type="EMBL" id="EHT9940570.1"/>
    </source>
</evidence>
<feature type="signal peptide" evidence="1">
    <location>
        <begin position="1"/>
        <end position="27"/>
    </location>
</feature>
<reference evidence="4" key="2">
    <citation type="submission" date="2024-02" db="EMBL/GenBank/DDBJ databases">
        <authorList>
            <consortium name="Clinical and Environmental Microbiology Branch: Whole genome sequencing antimicrobial resistance pathogens in the healthcare setting"/>
        </authorList>
    </citation>
    <scope>NUCLEOTIDE SEQUENCE</scope>
    <source>
        <strain evidence="3">2021DK-00049</strain>
        <strain evidence="4">2023GN-00102</strain>
    </source>
</reference>
<evidence type="ECO:0000256" key="1">
    <source>
        <dbReference type="SAM" id="SignalP"/>
    </source>
</evidence>
<dbReference type="OrthoDB" id="6593742at2"/>
<feature type="chain" id="PRO_5014510813" evidence="1">
    <location>
        <begin position="28"/>
        <end position="159"/>
    </location>
</feature>
<dbReference type="EMBL" id="ABKLER030000020">
    <property type="protein sequence ID" value="EMN4146909.1"/>
    <property type="molecule type" value="Genomic_DNA"/>
</dbReference>
<dbReference type="AlphaFoldDB" id="A0A0D7LDV9"/>